<name>A0A098EN43_9BACL</name>
<dbReference type="AlphaFoldDB" id="A0A098EN43"/>
<dbReference type="EMBL" id="CCXS01000001">
    <property type="protein sequence ID" value="CEG23708.1"/>
    <property type="molecule type" value="Genomic_DNA"/>
</dbReference>
<dbReference type="Pfam" id="PF06983">
    <property type="entry name" value="3-dmu-9_3-mt"/>
    <property type="match status" value="1"/>
</dbReference>
<evidence type="ECO:0000259" key="1">
    <source>
        <dbReference type="Pfam" id="PF06983"/>
    </source>
</evidence>
<reference evidence="2 3" key="1">
    <citation type="submission" date="2014-09" db="EMBL/GenBank/DDBJ databases">
        <authorList>
            <person name="Urmite Genomes Urmite Genomes"/>
        </authorList>
    </citation>
    <scope>NUCLEOTIDE SEQUENCE [LARGE SCALE GENOMIC DNA]</scope>
    <source>
        <strain evidence="2 3">ES2</strain>
    </source>
</reference>
<evidence type="ECO:0000313" key="3">
    <source>
        <dbReference type="Proteomes" id="UP000043699"/>
    </source>
</evidence>
<dbReference type="InterPro" id="IPR029068">
    <property type="entry name" value="Glyas_Bleomycin-R_OHBP_Dase"/>
</dbReference>
<evidence type="ECO:0000313" key="2">
    <source>
        <dbReference type="EMBL" id="CEG23708.1"/>
    </source>
</evidence>
<accession>A0A098EN43</accession>
<dbReference type="Gene3D" id="3.10.180.10">
    <property type="entry name" value="2,3-Dihydroxybiphenyl 1,2-Dioxygenase, domain 1"/>
    <property type="match status" value="1"/>
</dbReference>
<dbReference type="SUPFAM" id="SSF54593">
    <property type="entry name" value="Glyoxalase/Bleomycin resistance protein/Dihydroxybiphenyl dioxygenase"/>
    <property type="match status" value="1"/>
</dbReference>
<dbReference type="CDD" id="cd06588">
    <property type="entry name" value="PhnB_like"/>
    <property type="match status" value="1"/>
</dbReference>
<dbReference type="PANTHER" id="PTHR33990">
    <property type="entry name" value="PROTEIN YJDN-RELATED"/>
    <property type="match status" value="1"/>
</dbReference>
<keyword evidence="3" id="KW-1185">Reference proteome</keyword>
<dbReference type="RefSeq" id="WP_052652613.1">
    <property type="nucleotide sequence ID" value="NZ_CCXS01000001.1"/>
</dbReference>
<proteinExistence type="predicted"/>
<gene>
    <name evidence="2" type="ORF">BN1080_02712</name>
</gene>
<dbReference type="Proteomes" id="UP000043699">
    <property type="component" value="Unassembled WGS sequence"/>
</dbReference>
<sequence>MITKLFPYFNFDGNGQEATHFYVDVLDAELAGITTYGEANEGNMEGLPEEARDLVMNAQIDLKNGDMLMISDVPPGMGMSFQKGNNVSLTVTLDDMEEARRMFGKLADGGVVMMDLQETFWSPLYGALTDKFGIEWQISVDANTE</sequence>
<dbReference type="STRING" id="1499687.BN1080_02712"/>
<protein>
    <recommendedName>
        <fullName evidence="1">PhnB-like domain-containing protein</fullName>
    </recommendedName>
</protein>
<organism evidence="2 3">
    <name type="scientific">Planococcus massiliensis</name>
    <dbReference type="NCBI Taxonomy" id="1499687"/>
    <lineage>
        <taxon>Bacteria</taxon>
        <taxon>Bacillati</taxon>
        <taxon>Bacillota</taxon>
        <taxon>Bacilli</taxon>
        <taxon>Bacillales</taxon>
        <taxon>Caryophanaceae</taxon>
        <taxon>Planococcus</taxon>
    </lineage>
</organism>
<feature type="domain" description="PhnB-like" evidence="1">
    <location>
        <begin position="4"/>
        <end position="138"/>
    </location>
</feature>
<dbReference type="InterPro" id="IPR028973">
    <property type="entry name" value="PhnB-like"/>
</dbReference>
<dbReference type="OrthoDB" id="9795306at2"/>
<dbReference type="PANTHER" id="PTHR33990:SF1">
    <property type="entry name" value="PROTEIN YJDN"/>
    <property type="match status" value="1"/>
</dbReference>